<evidence type="ECO:0000313" key="2">
    <source>
        <dbReference type="EMBL" id="SEF72067.1"/>
    </source>
</evidence>
<dbReference type="Gene3D" id="1.10.1760.20">
    <property type="match status" value="1"/>
</dbReference>
<gene>
    <name evidence="2" type="ORF">SAMN05660865_00852</name>
</gene>
<feature type="transmembrane region" description="Helical" evidence="1">
    <location>
        <begin position="128"/>
        <end position="152"/>
    </location>
</feature>
<name>A0A1H5UCS2_9CLOT</name>
<dbReference type="AlphaFoldDB" id="A0A1H5UCS2"/>
<reference evidence="3" key="1">
    <citation type="submission" date="2016-10" db="EMBL/GenBank/DDBJ databases">
        <authorList>
            <person name="Varghese N."/>
            <person name="Submissions S."/>
        </authorList>
    </citation>
    <scope>NUCLEOTIDE SEQUENCE [LARGE SCALE GENOMIC DNA]</scope>
    <source>
        <strain evidence="3">DSM 5463</strain>
    </source>
</reference>
<keyword evidence="1" id="KW-0472">Membrane</keyword>
<keyword evidence="3" id="KW-1185">Reference proteome</keyword>
<accession>A0A1H5UCS2</accession>
<feature type="transmembrane region" description="Helical" evidence="1">
    <location>
        <begin position="102"/>
        <end position="122"/>
    </location>
</feature>
<feature type="transmembrane region" description="Helical" evidence="1">
    <location>
        <begin position="46"/>
        <end position="69"/>
    </location>
</feature>
<protein>
    <submittedName>
        <fullName evidence="2">Niacin transporter</fullName>
    </submittedName>
</protein>
<organism evidence="2 3">
    <name type="scientific">Caloramator fervidus</name>
    <dbReference type="NCBI Taxonomy" id="29344"/>
    <lineage>
        <taxon>Bacteria</taxon>
        <taxon>Bacillati</taxon>
        <taxon>Bacillota</taxon>
        <taxon>Clostridia</taxon>
        <taxon>Eubacteriales</taxon>
        <taxon>Clostridiaceae</taxon>
        <taxon>Caloramator</taxon>
    </lineage>
</organism>
<keyword evidence="1" id="KW-1133">Transmembrane helix</keyword>
<feature type="transmembrane region" description="Helical" evidence="1">
    <location>
        <begin position="7"/>
        <end position="26"/>
    </location>
</feature>
<evidence type="ECO:0000313" key="3">
    <source>
        <dbReference type="Proteomes" id="UP000242850"/>
    </source>
</evidence>
<dbReference type="Proteomes" id="UP000242850">
    <property type="component" value="Unassembled WGS sequence"/>
</dbReference>
<sequence>MRKTKELTLAGVLGAISFIIPMYFGGFLMVQIGPFTATLMSHVPTFLAMLISPLAAALVGFASGLGFLLKLGPIAGSRGFMHVIVGFIGGYLVKKGFDYKKVLLILIPVHALLEALVVIPFGKFALPFIFTTIGIGTALHHTIDSIIAYIFANAINKRIKVFKL</sequence>
<evidence type="ECO:0000256" key="1">
    <source>
        <dbReference type="SAM" id="Phobius"/>
    </source>
</evidence>
<keyword evidence="1" id="KW-0812">Transmembrane</keyword>
<dbReference type="RefSeq" id="WP_242971191.1">
    <property type="nucleotide sequence ID" value="NZ_FNUK01000008.1"/>
</dbReference>
<proteinExistence type="predicted"/>
<dbReference type="EMBL" id="FNUK01000008">
    <property type="protein sequence ID" value="SEF72067.1"/>
    <property type="molecule type" value="Genomic_DNA"/>
</dbReference>